<evidence type="ECO:0000313" key="6">
    <source>
        <dbReference type="EMBL" id="GMS97646.1"/>
    </source>
</evidence>
<dbReference type="GO" id="GO:0048188">
    <property type="term" value="C:Set1C/COMPASS complex"/>
    <property type="evidence" value="ECO:0007669"/>
    <property type="project" value="InterPro"/>
</dbReference>
<dbReference type="PANTHER" id="PTHR44040:SF1">
    <property type="entry name" value="RETINOBLASTOMA-BINDING PROTEIN 5"/>
    <property type="match status" value="1"/>
</dbReference>
<dbReference type="EMBL" id="BTSX01000004">
    <property type="protein sequence ID" value="GMS97646.1"/>
    <property type="molecule type" value="Genomic_DNA"/>
</dbReference>
<feature type="region of interest" description="Disordered" evidence="5">
    <location>
        <begin position="499"/>
        <end position="520"/>
    </location>
</feature>
<keyword evidence="7" id="KW-1185">Reference proteome</keyword>
<organism evidence="6 7">
    <name type="scientific">Pristionchus entomophagus</name>
    <dbReference type="NCBI Taxonomy" id="358040"/>
    <lineage>
        <taxon>Eukaryota</taxon>
        <taxon>Metazoa</taxon>
        <taxon>Ecdysozoa</taxon>
        <taxon>Nematoda</taxon>
        <taxon>Chromadorea</taxon>
        <taxon>Rhabditida</taxon>
        <taxon>Rhabditina</taxon>
        <taxon>Diplogasteromorpha</taxon>
        <taxon>Diplogasteroidea</taxon>
        <taxon>Neodiplogasteridae</taxon>
        <taxon>Pristionchus</taxon>
    </lineage>
</organism>
<feature type="non-terminal residue" evidence="6">
    <location>
        <position position="1"/>
    </location>
</feature>
<dbReference type="AlphaFoldDB" id="A0AAV5TTQ8"/>
<dbReference type="InterPro" id="IPR037850">
    <property type="entry name" value="RBBP5/Swd1"/>
</dbReference>
<evidence type="ECO:0008006" key="8">
    <source>
        <dbReference type="Google" id="ProtNLM"/>
    </source>
</evidence>
<evidence type="ECO:0000256" key="4">
    <source>
        <dbReference type="ARBA" id="ARBA00023242"/>
    </source>
</evidence>
<evidence type="ECO:0000313" key="7">
    <source>
        <dbReference type="Proteomes" id="UP001432027"/>
    </source>
</evidence>
<feature type="region of interest" description="Disordered" evidence="5">
    <location>
        <begin position="453"/>
        <end position="484"/>
    </location>
</feature>
<dbReference type="Pfam" id="PF00400">
    <property type="entry name" value="WD40"/>
    <property type="match status" value="1"/>
</dbReference>
<evidence type="ECO:0000256" key="5">
    <source>
        <dbReference type="SAM" id="MobiDB-lite"/>
    </source>
</evidence>
<sequence length="520" mass="58605">RYRMHPGDELPENNLCDDGSAEVPQEQDGILGLKNLNANIVRFNRWGTLVAVGATGGDVSIFDFLTRDCIKHWNVHAGPITALSWSRNGRLLLTGGVDFMCTIRCVMTGRELRQLLYSDIILSAQFSPRDDNQFLVHSNDHQPTLEWVDRHVACGRQRALDPLASVELVMPSALDDDELSCVVYDRRGDYVLAGTAEGRIIVYDVQTQDVIAIVRQERDTLLVKSITVPRRGCYIVINSTDRVIRRYDLDEIIKGGPFDLMMEPMQKLVDSVNKAMWKSMCCSWDGDYICSVSTNTYELYIWEIATGSLIRILRGNKTQGIQVMDAQWHPARAVIVSVCDGVPIVWTKAPLDAWTAFAPDFTELEENGKHVEREGEFDDGDEDASDEERNGDEDEEEEIDVVNLDAADLGGSSDEEAHLMPCTDRSITTGPLLYVPITPRIINPEYRRRKRLPLAAPSSREKKKREKHQPLGDRTFLNPPLTQFEDPNDLRAQMLAARTMTARSAPNMPVSKLKGRRMSK</sequence>
<proteinExistence type="predicted"/>
<keyword evidence="3" id="KW-0677">Repeat</keyword>
<gene>
    <name evidence="6" type="ORF">PENTCL1PPCAC_19821</name>
</gene>
<dbReference type="InterPro" id="IPR015943">
    <property type="entry name" value="WD40/YVTN_repeat-like_dom_sf"/>
</dbReference>
<evidence type="ECO:0000256" key="2">
    <source>
        <dbReference type="ARBA" id="ARBA00022574"/>
    </source>
</evidence>
<evidence type="ECO:0000256" key="1">
    <source>
        <dbReference type="ARBA" id="ARBA00004123"/>
    </source>
</evidence>
<feature type="region of interest" description="Disordered" evidence="5">
    <location>
        <begin position="369"/>
        <end position="399"/>
    </location>
</feature>
<dbReference type="Proteomes" id="UP001432027">
    <property type="component" value="Unassembled WGS sequence"/>
</dbReference>
<accession>A0AAV5TTQ8</accession>
<dbReference type="InterPro" id="IPR001680">
    <property type="entry name" value="WD40_rpt"/>
</dbReference>
<evidence type="ECO:0000256" key="3">
    <source>
        <dbReference type="ARBA" id="ARBA00022737"/>
    </source>
</evidence>
<comment type="caution">
    <text evidence="6">The sequence shown here is derived from an EMBL/GenBank/DDBJ whole genome shotgun (WGS) entry which is preliminary data.</text>
</comment>
<protein>
    <recommendedName>
        <fullName evidence="8">WD40 domain-containing protein</fullName>
    </recommendedName>
</protein>
<feature type="compositionally biased region" description="Acidic residues" evidence="5">
    <location>
        <begin position="375"/>
        <end position="399"/>
    </location>
</feature>
<dbReference type="Gene3D" id="2.130.10.10">
    <property type="entry name" value="YVTN repeat-like/Quinoprotein amine dehydrogenase"/>
    <property type="match status" value="1"/>
</dbReference>
<comment type="subcellular location">
    <subcellularLocation>
        <location evidence="1">Nucleus</location>
    </subcellularLocation>
</comment>
<keyword evidence="4" id="KW-0539">Nucleus</keyword>
<dbReference type="InterPro" id="IPR036322">
    <property type="entry name" value="WD40_repeat_dom_sf"/>
</dbReference>
<dbReference type="SMART" id="SM00320">
    <property type="entry name" value="WD40"/>
    <property type="match status" value="6"/>
</dbReference>
<dbReference type="SUPFAM" id="SSF50978">
    <property type="entry name" value="WD40 repeat-like"/>
    <property type="match status" value="1"/>
</dbReference>
<name>A0AAV5TTQ8_9BILA</name>
<dbReference type="PANTHER" id="PTHR44040">
    <property type="entry name" value="RETINOBLASTOMA-BINDING PROTEIN 5"/>
    <property type="match status" value="1"/>
</dbReference>
<keyword evidence="2" id="KW-0853">WD repeat</keyword>
<reference evidence="6" key="1">
    <citation type="submission" date="2023-10" db="EMBL/GenBank/DDBJ databases">
        <title>Genome assembly of Pristionchus species.</title>
        <authorList>
            <person name="Yoshida K."/>
            <person name="Sommer R.J."/>
        </authorList>
    </citation>
    <scope>NUCLEOTIDE SEQUENCE</scope>
    <source>
        <strain evidence="6">RS0144</strain>
    </source>
</reference>